<proteinExistence type="inferred from homology"/>
<dbReference type="FunFam" id="1.10.8.60:FF:000002">
    <property type="entry name" value="ATP-dependent Clp protease ATP-binding subunit ClpX"/>
    <property type="match status" value="1"/>
</dbReference>
<dbReference type="GO" id="GO:0051301">
    <property type="term" value="P:cell division"/>
    <property type="evidence" value="ECO:0007669"/>
    <property type="project" value="TreeGrafter"/>
</dbReference>
<keyword evidence="9" id="KW-0645">Protease</keyword>
<dbReference type="InterPro" id="IPR003959">
    <property type="entry name" value="ATPase_AAA_core"/>
</dbReference>
<dbReference type="SUPFAM" id="SSF52540">
    <property type="entry name" value="P-loop containing nucleoside triphosphate hydrolases"/>
    <property type="match status" value="1"/>
</dbReference>
<dbReference type="GO" id="GO:0051603">
    <property type="term" value="P:proteolysis involved in protein catabolic process"/>
    <property type="evidence" value="ECO:0007669"/>
    <property type="project" value="TreeGrafter"/>
</dbReference>
<evidence type="ECO:0000256" key="1">
    <source>
        <dbReference type="ARBA" id="ARBA00022723"/>
    </source>
</evidence>
<dbReference type="GO" id="GO:0140662">
    <property type="term" value="F:ATP-dependent protein folding chaperone"/>
    <property type="evidence" value="ECO:0007669"/>
    <property type="project" value="InterPro"/>
</dbReference>
<dbReference type="Gene3D" id="1.10.8.60">
    <property type="match status" value="1"/>
</dbReference>
<dbReference type="Pfam" id="PF10431">
    <property type="entry name" value="ClpB_D2-small"/>
    <property type="match status" value="1"/>
</dbReference>
<keyword evidence="2 6" id="KW-0547">Nucleotide-binding</keyword>
<dbReference type="SMART" id="SM00994">
    <property type="entry name" value="zf-C4_ClpX"/>
    <property type="match status" value="1"/>
</dbReference>
<feature type="binding site" evidence="6 7">
    <location>
        <position position="43"/>
    </location>
    <ligand>
        <name>Zn(2+)</name>
        <dbReference type="ChEBI" id="CHEBI:29105"/>
    </ligand>
</feature>
<dbReference type="HAMAP" id="MF_00175">
    <property type="entry name" value="ClpX"/>
    <property type="match status" value="1"/>
</dbReference>
<dbReference type="InterPro" id="IPR038366">
    <property type="entry name" value="Znf_CppX_C4_sf"/>
</dbReference>
<keyword evidence="1 6" id="KW-0479">Metal-binding</keyword>
<dbReference type="SMART" id="SM00382">
    <property type="entry name" value="AAA"/>
    <property type="match status" value="1"/>
</dbReference>
<dbReference type="AlphaFoldDB" id="A0A1Y5PYT0"/>
<evidence type="ECO:0000259" key="8">
    <source>
        <dbReference type="PROSITE" id="PS51902"/>
    </source>
</evidence>
<evidence type="ECO:0000256" key="6">
    <source>
        <dbReference type="HAMAP-Rule" id="MF_00175"/>
    </source>
</evidence>
<dbReference type="NCBIfam" id="TIGR00382">
    <property type="entry name" value="clpX"/>
    <property type="match status" value="1"/>
</dbReference>
<dbReference type="Gene3D" id="6.20.220.10">
    <property type="entry name" value="ClpX chaperone, C4-type zinc finger domain"/>
    <property type="match status" value="1"/>
</dbReference>
<feature type="binding site" evidence="6 7">
    <location>
        <position position="40"/>
    </location>
    <ligand>
        <name>Zn(2+)</name>
        <dbReference type="ChEBI" id="CHEBI:29105"/>
    </ligand>
</feature>
<dbReference type="EMBL" id="FLTS01000001">
    <property type="protein sequence ID" value="SBV35151.1"/>
    <property type="molecule type" value="Genomic_DNA"/>
</dbReference>
<dbReference type="InterPro" id="IPR050052">
    <property type="entry name" value="ATP-dep_Clp_protease_ClpX"/>
</dbReference>
<dbReference type="InterPro" id="IPR046425">
    <property type="entry name" value="ClpX_bact"/>
</dbReference>
<dbReference type="SMART" id="SM01086">
    <property type="entry name" value="ClpB_D2-small"/>
    <property type="match status" value="1"/>
</dbReference>
<name>A0A1Y5PYT0_9GAMM</name>
<reference evidence="9" key="1">
    <citation type="submission" date="2016-03" db="EMBL/GenBank/DDBJ databases">
        <authorList>
            <person name="Ploux O."/>
        </authorList>
    </citation>
    <scope>NUCLEOTIDE SEQUENCE</scope>
    <source>
        <strain evidence="9">UC10</strain>
    </source>
</reference>
<dbReference type="Gene3D" id="3.40.50.300">
    <property type="entry name" value="P-loop containing nucleotide triphosphate hydrolases"/>
    <property type="match status" value="1"/>
</dbReference>
<evidence type="ECO:0000256" key="2">
    <source>
        <dbReference type="ARBA" id="ARBA00022741"/>
    </source>
</evidence>
<feature type="binding site" evidence="6 7">
    <location>
        <position position="21"/>
    </location>
    <ligand>
        <name>Zn(2+)</name>
        <dbReference type="ChEBI" id="CHEBI:29105"/>
    </ligand>
</feature>
<keyword evidence="3 6" id="KW-0862">Zinc</keyword>
<dbReference type="InterPro" id="IPR059188">
    <property type="entry name" value="Znf_CLPX-like"/>
</dbReference>
<dbReference type="GO" id="GO:0008270">
    <property type="term" value="F:zinc ion binding"/>
    <property type="evidence" value="ECO:0007669"/>
    <property type="project" value="UniProtKB-UniRule"/>
</dbReference>
<dbReference type="Pfam" id="PF06689">
    <property type="entry name" value="zf-C4_ClpX"/>
    <property type="match status" value="1"/>
</dbReference>
<feature type="binding site" evidence="6">
    <location>
        <begin position="122"/>
        <end position="129"/>
    </location>
    <ligand>
        <name>ATP</name>
        <dbReference type="ChEBI" id="CHEBI:30616"/>
    </ligand>
</feature>
<sequence>MSEDRQGRSGDGGKILYCSFCGKSQHEVRKLIAGPSVFICDECVELCNDIIREELEEKAQSARSSLPKPREILEVLDQYVIGQNRAKRTLAVAVYNHYKRIESRQKSDDVELSKSNILLVGPTGSGKTLLAETLARMLNVPFTMADATTLTEAGYVGEDVENIIQKLLQKCDYDVDKAQQGIVYIDEIDKISRKSENPSITRDVSGEGVQQALLKLIEGTVASVPPQGGRKHPQQEFLQVDTKNILFICGGAFAGLDKVIQQRSSEAGGIGFGAKVKSSERKQEIGKVLAEVEPEDLIKFGLIPEFVGRLPVVATLEELDEPALVKILTEPKNAITKQFKKLFEMENVELEFRPDALSAIARKALKRKTGARGLRTIVESVLLDTMYDLPSQENVSKVVVDESVIEHKSEPYVIYQAPPAKAASGD</sequence>
<accession>A0A1Y5PYT0</accession>
<dbReference type="GO" id="GO:0016887">
    <property type="term" value="F:ATP hydrolysis activity"/>
    <property type="evidence" value="ECO:0007669"/>
    <property type="project" value="InterPro"/>
</dbReference>
<dbReference type="InterPro" id="IPR003593">
    <property type="entry name" value="AAA+_ATPase"/>
</dbReference>
<evidence type="ECO:0000313" key="9">
    <source>
        <dbReference type="EMBL" id="SBV35151.1"/>
    </source>
</evidence>
<dbReference type="InterPro" id="IPR027417">
    <property type="entry name" value="P-loop_NTPase"/>
</dbReference>
<dbReference type="FunFam" id="3.40.50.300:FF:000005">
    <property type="entry name" value="ATP-dependent Clp protease ATP-binding subunit ClpX"/>
    <property type="match status" value="1"/>
</dbReference>
<dbReference type="PROSITE" id="PS51902">
    <property type="entry name" value="CLPX_ZB"/>
    <property type="match status" value="1"/>
</dbReference>
<dbReference type="GO" id="GO:0005524">
    <property type="term" value="F:ATP binding"/>
    <property type="evidence" value="ECO:0007669"/>
    <property type="project" value="UniProtKB-UniRule"/>
</dbReference>
<organism evidence="9">
    <name type="scientific">uncultured Stenotrophomonas sp</name>
    <dbReference type="NCBI Taxonomy" id="165438"/>
    <lineage>
        <taxon>Bacteria</taxon>
        <taxon>Pseudomonadati</taxon>
        <taxon>Pseudomonadota</taxon>
        <taxon>Gammaproteobacteria</taxon>
        <taxon>Lysobacterales</taxon>
        <taxon>Lysobacteraceae</taxon>
        <taxon>Stenotrophomonas</taxon>
        <taxon>environmental samples</taxon>
    </lineage>
</organism>
<evidence type="ECO:0000256" key="4">
    <source>
        <dbReference type="ARBA" id="ARBA00022840"/>
    </source>
</evidence>
<dbReference type="GO" id="GO:0046983">
    <property type="term" value="F:protein dimerization activity"/>
    <property type="evidence" value="ECO:0007669"/>
    <property type="project" value="UniProtKB-UniRule"/>
</dbReference>
<feature type="binding site" evidence="6 7">
    <location>
        <position position="18"/>
    </location>
    <ligand>
        <name>Zn(2+)</name>
        <dbReference type="ChEBI" id="CHEBI:29105"/>
    </ligand>
</feature>
<comment type="subunit">
    <text evidence="6">Component of the ClpX-ClpP complex. Forms a hexameric ring that, in the presence of ATP, binds to fourteen ClpP subunits assembled into a disk-like structure with a central cavity, resembling the structure of eukaryotic proteasomes.</text>
</comment>
<dbReference type="CDD" id="cd19497">
    <property type="entry name" value="RecA-like_ClpX"/>
    <property type="match status" value="1"/>
</dbReference>
<gene>
    <name evidence="6 9" type="primary">clpX</name>
    <name evidence="9" type="ORF">STPYR_10081</name>
</gene>
<dbReference type="NCBIfam" id="NF003745">
    <property type="entry name" value="PRK05342.1"/>
    <property type="match status" value="1"/>
</dbReference>
<comment type="function">
    <text evidence="6">ATP-dependent specificity component of the Clp protease. It directs the protease to specific substrates. Can perform chaperone functions in the absence of ClpP.</text>
</comment>
<feature type="domain" description="ClpX-type ZB" evidence="8">
    <location>
        <begin position="6"/>
        <end position="59"/>
    </location>
</feature>
<comment type="similarity">
    <text evidence="6 7">Belongs to the ClpX chaperone family.</text>
</comment>
<keyword evidence="4 6" id="KW-0067">ATP-binding</keyword>
<dbReference type="PANTHER" id="PTHR48102">
    <property type="entry name" value="ATP-DEPENDENT CLP PROTEASE ATP-BINDING SUBUNIT CLPX-LIKE, MITOCHONDRIAL-RELATED"/>
    <property type="match status" value="1"/>
</dbReference>
<dbReference type="InterPro" id="IPR019489">
    <property type="entry name" value="Clp_ATPase_C"/>
</dbReference>
<keyword evidence="5 6" id="KW-0143">Chaperone</keyword>
<dbReference type="GO" id="GO:0009376">
    <property type="term" value="C:HslUV protease complex"/>
    <property type="evidence" value="ECO:0007669"/>
    <property type="project" value="TreeGrafter"/>
</dbReference>
<dbReference type="GO" id="GO:0008233">
    <property type="term" value="F:peptidase activity"/>
    <property type="evidence" value="ECO:0007669"/>
    <property type="project" value="UniProtKB-KW"/>
</dbReference>
<evidence type="ECO:0000256" key="5">
    <source>
        <dbReference type="ARBA" id="ARBA00023186"/>
    </source>
</evidence>
<dbReference type="GO" id="GO:0051082">
    <property type="term" value="F:unfolded protein binding"/>
    <property type="evidence" value="ECO:0007669"/>
    <property type="project" value="UniProtKB-UniRule"/>
</dbReference>
<dbReference type="SUPFAM" id="SSF57716">
    <property type="entry name" value="Glucocorticoid receptor-like (DNA-binding domain)"/>
    <property type="match status" value="1"/>
</dbReference>
<protein>
    <recommendedName>
        <fullName evidence="6">ATP-dependent Clp protease ATP-binding subunit ClpX</fullName>
    </recommendedName>
</protein>
<dbReference type="InterPro" id="IPR010603">
    <property type="entry name" value="Znf_CppX_C4"/>
</dbReference>
<dbReference type="Pfam" id="PF07724">
    <property type="entry name" value="AAA_2"/>
    <property type="match status" value="1"/>
</dbReference>
<evidence type="ECO:0000256" key="3">
    <source>
        <dbReference type="ARBA" id="ARBA00022833"/>
    </source>
</evidence>
<evidence type="ECO:0000256" key="7">
    <source>
        <dbReference type="PROSITE-ProRule" id="PRU01250"/>
    </source>
</evidence>
<dbReference type="InterPro" id="IPR004487">
    <property type="entry name" value="Clp_protease_ATP-bd_su_ClpX"/>
</dbReference>
<keyword evidence="9" id="KW-0378">Hydrolase</keyword>
<dbReference type="PANTHER" id="PTHR48102:SF7">
    <property type="entry name" value="ATP-DEPENDENT CLP PROTEASE ATP-BINDING SUBUNIT CLPX-LIKE, MITOCHONDRIAL"/>
    <property type="match status" value="1"/>
</dbReference>